<sequence>MISTRDQIASSPRHRDPICPIGAWLFVPDRTNAAGDVQTGYLVRNGERVILRHCSRLLAEFLRTIRQLEISFAVRGGTLPPPIVVITPGMCTRRPGSTETPEHGPSHV</sequence>
<gene>
    <name evidence="1" type="ORF">FHR36_006020</name>
</gene>
<accession>A0ABT1J6S0</accession>
<evidence type="ECO:0000313" key="2">
    <source>
        <dbReference type="Proteomes" id="UP001206483"/>
    </source>
</evidence>
<name>A0ABT1J6S0_9ACTN</name>
<reference evidence="1 2" key="1">
    <citation type="submission" date="2022-06" db="EMBL/GenBank/DDBJ databases">
        <title>Sequencing the genomes of 1000 actinobacteria strains.</title>
        <authorList>
            <person name="Klenk H.-P."/>
        </authorList>
    </citation>
    <scope>NUCLEOTIDE SEQUENCE [LARGE SCALE GENOMIC DNA]</scope>
    <source>
        <strain evidence="1 2">DSM 41656</strain>
    </source>
</reference>
<organism evidence="1 2">
    <name type="scientific">Kitasatospora paracochleata</name>
    <dbReference type="NCBI Taxonomy" id="58354"/>
    <lineage>
        <taxon>Bacteria</taxon>
        <taxon>Bacillati</taxon>
        <taxon>Actinomycetota</taxon>
        <taxon>Actinomycetes</taxon>
        <taxon>Kitasatosporales</taxon>
        <taxon>Streptomycetaceae</taxon>
        <taxon>Kitasatospora</taxon>
    </lineage>
</organism>
<dbReference type="RefSeq" id="WP_253802266.1">
    <property type="nucleotide sequence ID" value="NZ_BAAAUB010000052.1"/>
</dbReference>
<protein>
    <submittedName>
        <fullName evidence="1">Uncharacterized protein</fullName>
    </submittedName>
</protein>
<dbReference type="Proteomes" id="UP001206483">
    <property type="component" value="Unassembled WGS sequence"/>
</dbReference>
<keyword evidence="2" id="KW-1185">Reference proteome</keyword>
<comment type="caution">
    <text evidence="1">The sequence shown here is derived from an EMBL/GenBank/DDBJ whole genome shotgun (WGS) entry which is preliminary data.</text>
</comment>
<dbReference type="EMBL" id="JAMZDX010000006">
    <property type="protein sequence ID" value="MCP2312839.1"/>
    <property type="molecule type" value="Genomic_DNA"/>
</dbReference>
<evidence type="ECO:0000313" key="1">
    <source>
        <dbReference type="EMBL" id="MCP2312839.1"/>
    </source>
</evidence>
<proteinExistence type="predicted"/>